<evidence type="ECO:0000256" key="3">
    <source>
        <dbReference type="ARBA" id="ARBA00023274"/>
    </source>
</evidence>
<evidence type="ECO:0000313" key="7">
    <source>
        <dbReference type="EMBL" id="SDH01118.1"/>
    </source>
</evidence>
<keyword evidence="2 5" id="KW-0689">Ribosomal protein</keyword>
<name>A0A1G7YX66_CHIFI</name>
<dbReference type="InterPro" id="IPR000456">
    <property type="entry name" value="Ribosomal_bL17"/>
</dbReference>
<evidence type="ECO:0000256" key="6">
    <source>
        <dbReference type="RuleBase" id="RU000661"/>
    </source>
</evidence>
<dbReference type="Proteomes" id="UP000199045">
    <property type="component" value="Unassembled WGS sequence"/>
</dbReference>
<evidence type="ECO:0000256" key="5">
    <source>
        <dbReference type="RuleBase" id="RU000660"/>
    </source>
</evidence>
<proteinExistence type="inferred from homology"/>
<comment type="similarity">
    <text evidence="1 5">Belongs to the bacterial ribosomal protein bL17 family.</text>
</comment>
<dbReference type="PANTHER" id="PTHR14413:SF16">
    <property type="entry name" value="LARGE RIBOSOMAL SUBUNIT PROTEIN BL17M"/>
    <property type="match status" value="1"/>
</dbReference>
<reference evidence="7 8" key="1">
    <citation type="submission" date="2016-10" db="EMBL/GenBank/DDBJ databases">
        <authorList>
            <person name="de Groot N.N."/>
        </authorList>
    </citation>
    <scope>NUCLEOTIDE SEQUENCE [LARGE SCALE GENOMIC DNA]</scope>
    <source>
        <strain evidence="7 8">DSM 527</strain>
    </source>
</reference>
<dbReference type="NCBIfam" id="TIGR00059">
    <property type="entry name" value="L17"/>
    <property type="match status" value="1"/>
</dbReference>
<dbReference type="InterPro" id="IPR036373">
    <property type="entry name" value="Ribosomal_bL17_sf"/>
</dbReference>
<gene>
    <name evidence="7" type="ORF">SAMN04488121_10842</name>
</gene>
<evidence type="ECO:0000256" key="4">
    <source>
        <dbReference type="ARBA" id="ARBA00035494"/>
    </source>
</evidence>
<evidence type="ECO:0000313" key="8">
    <source>
        <dbReference type="Proteomes" id="UP000199045"/>
    </source>
</evidence>
<organism evidence="7 8">
    <name type="scientific">Chitinophaga filiformis</name>
    <name type="common">Myxococcus filiformis</name>
    <name type="synonym">Flexibacter filiformis</name>
    <dbReference type="NCBI Taxonomy" id="104663"/>
    <lineage>
        <taxon>Bacteria</taxon>
        <taxon>Pseudomonadati</taxon>
        <taxon>Bacteroidota</taxon>
        <taxon>Chitinophagia</taxon>
        <taxon>Chitinophagales</taxon>
        <taxon>Chitinophagaceae</taxon>
        <taxon>Chitinophaga</taxon>
    </lineage>
</organism>
<dbReference type="GO" id="GO:0006412">
    <property type="term" value="P:translation"/>
    <property type="evidence" value="ECO:0007669"/>
    <property type="project" value="InterPro"/>
</dbReference>
<sequence>MRHGNKNNKLGRNSAHRNALLKNLAHALFEHGYIATTLAKAKELRPFAEKIITKAIKVHKAETIARRVALSRQIERDIHQYEVYLKLINVWGMLCLHRPGGYLRIIKLESRMGDNAEMAYIGIVLDENYTDEANFSGIAAKSMFTNLSKSLVTDHLINKSLLAQWYNARIPQINMQGKFVTTQNRKIITFEIFFHGVELEDANWPVFNREYVDLPVSLHIDTDLPDNANVEYKVKAGEGFRIMPSYNEKSIIRILLSPLKETKIIKGEIIIGRRENVMPRLEYCYLTIRGPISDIYIYNFLKKASK</sequence>
<dbReference type="Gene3D" id="3.90.1030.10">
    <property type="entry name" value="Ribosomal protein L17"/>
    <property type="match status" value="1"/>
</dbReference>
<dbReference type="RefSeq" id="WP_089836189.1">
    <property type="nucleotide sequence ID" value="NZ_FNBN01000008.1"/>
</dbReference>
<dbReference type="PANTHER" id="PTHR14413">
    <property type="entry name" value="RIBOSOMAL PROTEIN L17"/>
    <property type="match status" value="1"/>
</dbReference>
<protein>
    <recommendedName>
        <fullName evidence="4 6">50S ribosomal protein L17</fullName>
    </recommendedName>
</protein>
<dbReference type="EMBL" id="FNBN01000008">
    <property type="protein sequence ID" value="SDH01118.1"/>
    <property type="molecule type" value="Genomic_DNA"/>
</dbReference>
<accession>A0A1G7YX66</accession>
<dbReference type="GO" id="GO:0022625">
    <property type="term" value="C:cytosolic large ribosomal subunit"/>
    <property type="evidence" value="ECO:0007669"/>
    <property type="project" value="TreeGrafter"/>
</dbReference>
<dbReference type="AlphaFoldDB" id="A0A1G7YX66"/>
<evidence type="ECO:0000256" key="1">
    <source>
        <dbReference type="ARBA" id="ARBA00008777"/>
    </source>
</evidence>
<dbReference type="OrthoDB" id="9809073at2"/>
<evidence type="ECO:0000256" key="2">
    <source>
        <dbReference type="ARBA" id="ARBA00022980"/>
    </source>
</evidence>
<keyword evidence="3 5" id="KW-0687">Ribonucleoprotein</keyword>
<dbReference type="Pfam" id="PF01196">
    <property type="entry name" value="Ribosomal_L17"/>
    <property type="match status" value="1"/>
</dbReference>
<dbReference type="STRING" id="104663.SAMN04488121_10842"/>
<dbReference type="SUPFAM" id="SSF64263">
    <property type="entry name" value="Prokaryotic ribosomal protein L17"/>
    <property type="match status" value="1"/>
</dbReference>
<dbReference type="GO" id="GO:0003735">
    <property type="term" value="F:structural constituent of ribosome"/>
    <property type="evidence" value="ECO:0007669"/>
    <property type="project" value="InterPro"/>
</dbReference>